<dbReference type="EMBL" id="JAFKCW010000002">
    <property type="protein sequence ID" value="MBN7801185.1"/>
    <property type="molecule type" value="Genomic_DNA"/>
</dbReference>
<gene>
    <name evidence="1" type="ORF">J0A67_09950</name>
</gene>
<protein>
    <submittedName>
        <fullName evidence="1">Uncharacterized protein</fullName>
    </submittedName>
</protein>
<keyword evidence="2" id="KW-1185">Reference proteome</keyword>
<dbReference type="Proteomes" id="UP000664698">
    <property type="component" value="Unassembled WGS sequence"/>
</dbReference>
<reference evidence="1 2" key="1">
    <citation type="submission" date="2021-03" db="EMBL/GenBank/DDBJ databases">
        <title>novel species isolated from a fishpond in China.</title>
        <authorList>
            <person name="Lu H."/>
            <person name="Cai Z."/>
        </authorList>
    </citation>
    <scope>NUCLEOTIDE SEQUENCE [LARGE SCALE GENOMIC DNA]</scope>
    <source>
        <strain evidence="1 2">JCM 31546</strain>
    </source>
</reference>
<accession>A0ABS3BQ42</accession>
<organism evidence="1 2">
    <name type="scientific">Algoriphagus aestuariicola</name>
    <dbReference type="NCBI Taxonomy" id="1852016"/>
    <lineage>
        <taxon>Bacteria</taxon>
        <taxon>Pseudomonadati</taxon>
        <taxon>Bacteroidota</taxon>
        <taxon>Cytophagia</taxon>
        <taxon>Cytophagales</taxon>
        <taxon>Cyclobacteriaceae</taxon>
        <taxon>Algoriphagus</taxon>
    </lineage>
</organism>
<name>A0ABS3BQ42_9BACT</name>
<evidence type="ECO:0000313" key="2">
    <source>
        <dbReference type="Proteomes" id="UP000664698"/>
    </source>
</evidence>
<dbReference type="PROSITE" id="PS51257">
    <property type="entry name" value="PROKAR_LIPOPROTEIN"/>
    <property type="match status" value="1"/>
</dbReference>
<dbReference type="RefSeq" id="WP_206569160.1">
    <property type="nucleotide sequence ID" value="NZ_JAFKCW010000002.1"/>
</dbReference>
<comment type="caution">
    <text evidence="1">The sequence shown here is derived from an EMBL/GenBank/DDBJ whole genome shotgun (WGS) entry which is preliminary data.</text>
</comment>
<proteinExistence type="predicted"/>
<evidence type="ECO:0000313" key="1">
    <source>
        <dbReference type="EMBL" id="MBN7801185.1"/>
    </source>
</evidence>
<sequence>MKSQPISAAYPILALVFGILFSSCQKDEEPNQFTGSQEEIEEFLTPELTEIMTDLGLEINTGNTPPNIEGNYLAEAVLMSSSVAGDVPGKRFLDAVMKFENQNNKDLSVTFSYAQTIESGTGIGALIAGSQDSFSAILKVEGTHGTGSATAQLVMVISGKMTSEGIRDFQWALFMLDNKGDSQYIANNTGRVFKELDNIAEKTTLSIPSGRLAPGLESSRKSAIGR</sequence>